<comment type="caution">
    <text evidence="3">Lacks conserved residue(s) required for the propagation of feature annotation.</text>
</comment>
<organism evidence="5 6">
    <name type="scientific">Desmophyllum pertusum</name>
    <dbReference type="NCBI Taxonomy" id="174260"/>
    <lineage>
        <taxon>Eukaryota</taxon>
        <taxon>Metazoa</taxon>
        <taxon>Cnidaria</taxon>
        <taxon>Anthozoa</taxon>
        <taxon>Hexacorallia</taxon>
        <taxon>Scleractinia</taxon>
        <taxon>Caryophylliina</taxon>
        <taxon>Caryophylliidae</taxon>
        <taxon>Desmophyllum</taxon>
    </lineage>
</organism>
<dbReference type="PANTHER" id="PTHR23345">
    <property type="entry name" value="VITELLOGENIN-RELATED"/>
    <property type="match status" value="1"/>
</dbReference>
<sequence length="248" mass="27736">MSLRLISVSRTLDLQREMRSLIFVLLATGAFAAPVSLDRERPPECDKRSNRFHHSKEFPYNYEGETVSSVAGASSARSGLKIRARCVIKSVAPCQHVLKIDSVELWEAQSKNPGSLEYHISQGSTAFAGELQAQDLVFSTDGGRITGILAHPEDPTHVLNVKRGILSALQVQFVDEHATLEEDDVVGKCKVHYEIKSRHLSRRPKIVYKTRNLTECTDRAKTDIGIHVHSYEEKPLSLLNSHSTCKLY</sequence>
<accession>A0A9W9YP60</accession>
<evidence type="ECO:0000259" key="4">
    <source>
        <dbReference type="PROSITE" id="PS51211"/>
    </source>
</evidence>
<evidence type="ECO:0000256" key="1">
    <source>
        <dbReference type="ARBA" id="ARBA00022729"/>
    </source>
</evidence>
<dbReference type="Proteomes" id="UP001163046">
    <property type="component" value="Unassembled WGS sequence"/>
</dbReference>
<keyword evidence="1" id="KW-0732">Signal</keyword>
<dbReference type="PROSITE" id="PS51211">
    <property type="entry name" value="VITELLOGENIN"/>
    <property type="match status" value="1"/>
</dbReference>
<feature type="domain" description="Vitellogenin" evidence="4">
    <location>
        <begin position="52"/>
        <end position="248"/>
    </location>
</feature>
<dbReference type="EMBL" id="MU827324">
    <property type="protein sequence ID" value="KAJ7356147.1"/>
    <property type="molecule type" value="Genomic_DNA"/>
</dbReference>
<dbReference type="SUPFAM" id="SSF56968">
    <property type="entry name" value="Lipovitellin-phosvitin complex, beta-sheet shell regions"/>
    <property type="match status" value="1"/>
</dbReference>
<comment type="caution">
    <text evidence="5">The sequence shown here is derived from an EMBL/GenBank/DDBJ whole genome shotgun (WGS) entry which is preliminary data.</text>
</comment>
<dbReference type="AlphaFoldDB" id="A0A9W9YP60"/>
<dbReference type="Gene3D" id="2.30.230.10">
    <property type="entry name" value="Lipovitellin, beta-sheet shell regions, chain A"/>
    <property type="match status" value="1"/>
</dbReference>
<dbReference type="InterPro" id="IPR015819">
    <property type="entry name" value="Lipid_transp_b-sht_shell"/>
</dbReference>
<evidence type="ECO:0000313" key="5">
    <source>
        <dbReference type="EMBL" id="KAJ7356147.1"/>
    </source>
</evidence>
<dbReference type="OrthoDB" id="6484170at2759"/>
<keyword evidence="6" id="KW-1185">Reference proteome</keyword>
<evidence type="ECO:0000313" key="6">
    <source>
        <dbReference type="Proteomes" id="UP001163046"/>
    </source>
</evidence>
<dbReference type="Pfam" id="PF01347">
    <property type="entry name" value="Vitellogenin_N"/>
    <property type="match status" value="1"/>
</dbReference>
<name>A0A9W9YP60_9CNID</name>
<evidence type="ECO:0000256" key="3">
    <source>
        <dbReference type="PROSITE-ProRule" id="PRU00557"/>
    </source>
</evidence>
<evidence type="ECO:0000256" key="2">
    <source>
        <dbReference type="ARBA" id="ARBA00022761"/>
    </source>
</evidence>
<protein>
    <recommendedName>
        <fullName evidence="4">Vitellogenin domain-containing protein</fullName>
    </recommendedName>
</protein>
<dbReference type="InterPro" id="IPR050733">
    <property type="entry name" value="Vitellogenin/Apolipophorin"/>
</dbReference>
<keyword evidence="2" id="KW-0758">Storage protein</keyword>
<gene>
    <name evidence="5" type="ORF">OS493_026530</name>
</gene>
<dbReference type="PANTHER" id="PTHR23345:SF15">
    <property type="entry name" value="VITELLOGENIN 1-RELATED"/>
    <property type="match status" value="1"/>
</dbReference>
<proteinExistence type="predicted"/>
<dbReference type="InterPro" id="IPR001747">
    <property type="entry name" value="Vitellogenin_N"/>
</dbReference>
<reference evidence="5" key="1">
    <citation type="submission" date="2023-01" db="EMBL/GenBank/DDBJ databases">
        <title>Genome assembly of the deep-sea coral Lophelia pertusa.</title>
        <authorList>
            <person name="Herrera S."/>
            <person name="Cordes E."/>
        </authorList>
    </citation>
    <scope>NUCLEOTIDE SEQUENCE</scope>
    <source>
        <strain evidence="5">USNM1676648</strain>
        <tissue evidence="5">Polyp</tissue>
    </source>
</reference>
<dbReference type="InterPro" id="IPR015816">
    <property type="entry name" value="Vitellinogen_b-sht_N"/>
</dbReference>
<dbReference type="GO" id="GO:0005319">
    <property type="term" value="F:lipid transporter activity"/>
    <property type="evidence" value="ECO:0007669"/>
    <property type="project" value="InterPro"/>
</dbReference>